<sequence length="126" mass="12514">MVNIEARAGLDGLSAEVSPGALPVTETPSLRNEVLSAAELPAAEILVPSEEVTVFGNQISEANQIPIQTETVKPVEPVVAAMAMSALSLAAVACSGDALFAAGAGAVGCGILAAFALGTNAKQKAI</sequence>
<feature type="non-terminal residue" evidence="2">
    <location>
        <position position="126"/>
    </location>
</feature>
<proteinExistence type="predicted"/>
<evidence type="ECO:0000256" key="1">
    <source>
        <dbReference type="SAM" id="Phobius"/>
    </source>
</evidence>
<dbReference type="EMBL" id="PCSQ01000060">
    <property type="protein sequence ID" value="PIP52307.1"/>
    <property type="molecule type" value="Genomic_DNA"/>
</dbReference>
<keyword evidence="1" id="KW-0812">Transmembrane</keyword>
<accession>A0A2H0B3R4</accession>
<dbReference type="AlphaFoldDB" id="A0A2H0B3R4"/>
<organism evidence="2 3">
    <name type="scientific">Candidatus Beckwithbacteria bacterium CG23_combo_of_CG06-09_8_20_14_all_47_9</name>
    <dbReference type="NCBI Taxonomy" id="1974498"/>
    <lineage>
        <taxon>Bacteria</taxon>
        <taxon>Candidatus Beckwithiibacteriota</taxon>
    </lineage>
</organism>
<reference evidence="2 3" key="1">
    <citation type="submission" date="2017-09" db="EMBL/GenBank/DDBJ databases">
        <title>Depth-based differentiation of microbial function through sediment-hosted aquifers and enrichment of novel symbionts in the deep terrestrial subsurface.</title>
        <authorList>
            <person name="Probst A.J."/>
            <person name="Ladd B."/>
            <person name="Jarett J.K."/>
            <person name="Geller-Mcgrath D.E."/>
            <person name="Sieber C.M."/>
            <person name="Emerson J.B."/>
            <person name="Anantharaman K."/>
            <person name="Thomas B.C."/>
            <person name="Malmstrom R."/>
            <person name="Stieglmeier M."/>
            <person name="Klingl A."/>
            <person name="Woyke T."/>
            <person name="Ryan C.M."/>
            <person name="Banfield J.F."/>
        </authorList>
    </citation>
    <scope>NUCLEOTIDE SEQUENCE [LARGE SCALE GENOMIC DNA]</scope>
    <source>
        <strain evidence="2">CG23_combo_of_CG06-09_8_20_14_all_47_9</strain>
    </source>
</reference>
<evidence type="ECO:0000313" key="3">
    <source>
        <dbReference type="Proteomes" id="UP000231081"/>
    </source>
</evidence>
<dbReference type="Proteomes" id="UP000231081">
    <property type="component" value="Unassembled WGS sequence"/>
</dbReference>
<evidence type="ECO:0000313" key="2">
    <source>
        <dbReference type="EMBL" id="PIP52307.1"/>
    </source>
</evidence>
<name>A0A2H0B3R4_9BACT</name>
<protein>
    <submittedName>
        <fullName evidence="2">Uncharacterized protein</fullName>
    </submittedName>
</protein>
<keyword evidence="1" id="KW-1133">Transmembrane helix</keyword>
<gene>
    <name evidence="2" type="ORF">COX09_02290</name>
</gene>
<feature type="transmembrane region" description="Helical" evidence="1">
    <location>
        <begin position="99"/>
        <end position="118"/>
    </location>
</feature>
<keyword evidence="1" id="KW-0472">Membrane</keyword>
<comment type="caution">
    <text evidence="2">The sequence shown here is derived from an EMBL/GenBank/DDBJ whole genome shotgun (WGS) entry which is preliminary data.</text>
</comment>